<organism evidence="2 3">
    <name type="scientific">candidate division WWE3 bacterium CG09_land_8_20_14_0_10_39_24</name>
    <dbReference type="NCBI Taxonomy" id="1975088"/>
    <lineage>
        <taxon>Bacteria</taxon>
        <taxon>Katanobacteria</taxon>
    </lineage>
</organism>
<feature type="domain" description="Methyltransferase type 11" evidence="1">
    <location>
        <begin position="35"/>
        <end position="130"/>
    </location>
</feature>
<evidence type="ECO:0000259" key="1">
    <source>
        <dbReference type="Pfam" id="PF08241"/>
    </source>
</evidence>
<dbReference type="SUPFAM" id="SSF53335">
    <property type="entry name" value="S-adenosyl-L-methionine-dependent methyltransferases"/>
    <property type="match status" value="1"/>
</dbReference>
<dbReference type="GO" id="GO:0008757">
    <property type="term" value="F:S-adenosylmethionine-dependent methyltransferase activity"/>
    <property type="evidence" value="ECO:0007669"/>
    <property type="project" value="InterPro"/>
</dbReference>
<dbReference type="AlphaFoldDB" id="A0A2H0WKE6"/>
<gene>
    <name evidence="2" type="ORF">COT69_00115</name>
</gene>
<reference evidence="3" key="1">
    <citation type="submission" date="2017-09" db="EMBL/GenBank/DDBJ databases">
        <title>Depth-based differentiation of microbial function through sediment-hosted aquifers and enrichment of novel symbionts in the deep terrestrial subsurface.</title>
        <authorList>
            <person name="Probst A.J."/>
            <person name="Ladd B."/>
            <person name="Jarett J.K."/>
            <person name="Geller-Mcgrath D.E."/>
            <person name="Sieber C.M.K."/>
            <person name="Emerson J.B."/>
            <person name="Anantharaman K."/>
            <person name="Thomas B.C."/>
            <person name="Malmstrom R."/>
            <person name="Stieglmeier M."/>
            <person name="Klingl A."/>
            <person name="Woyke T."/>
            <person name="Ryan C.M."/>
            <person name="Banfield J.F."/>
        </authorList>
    </citation>
    <scope>NUCLEOTIDE SEQUENCE [LARGE SCALE GENOMIC DNA]</scope>
</reference>
<dbReference type="CDD" id="cd02440">
    <property type="entry name" value="AdoMet_MTases"/>
    <property type="match status" value="1"/>
</dbReference>
<dbReference type="Gene3D" id="3.40.50.150">
    <property type="entry name" value="Vaccinia Virus protein VP39"/>
    <property type="match status" value="1"/>
</dbReference>
<dbReference type="Proteomes" id="UP000230787">
    <property type="component" value="Unassembled WGS sequence"/>
</dbReference>
<dbReference type="EMBL" id="PEZN01000003">
    <property type="protein sequence ID" value="PIS13153.1"/>
    <property type="molecule type" value="Genomic_DNA"/>
</dbReference>
<accession>A0A2H0WKE6</accession>
<evidence type="ECO:0000313" key="3">
    <source>
        <dbReference type="Proteomes" id="UP000230787"/>
    </source>
</evidence>
<proteinExistence type="predicted"/>
<dbReference type="InterPro" id="IPR013216">
    <property type="entry name" value="Methyltransf_11"/>
</dbReference>
<dbReference type="PANTHER" id="PTHR43861">
    <property type="entry name" value="TRANS-ACONITATE 2-METHYLTRANSFERASE-RELATED"/>
    <property type="match status" value="1"/>
</dbReference>
<dbReference type="Pfam" id="PF08241">
    <property type="entry name" value="Methyltransf_11"/>
    <property type="match status" value="1"/>
</dbReference>
<dbReference type="InterPro" id="IPR029063">
    <property type="entry name" value="SAM-dependent_MTases_sf"/>
</dbReference>
<sequence>MNIELYAKVTPQYYTGFVPDFLEPYITNDRYKTILDCGCGDGSLLYALDKAGYLRDKKVYAVDLSRNRVSFVRALGVKANVCVDNVEVLGTVKSNSIDLLITTQVIEHVDDVKMVHSIGRVVKRGGIIYISTVFKKCYGWYFYRNNGRWVLDPTHLREYMSDGELLGLFSPNKFKLIKNSKRLQWFPIADFILKRISSNNVIRNRDSALWRFVRSWRVPVLGYYEWELIFEKLRVE</sequence>
<protein>
    <recommendedName>
        <fullName evidence="1">Methyltransferase type 11 domain-containing protein</fullName>
    </recommendedName>
</protein>
<evidence type="ECO:0000313" key="2">
    <source>
        <dbReference type="EMBL" id="PIS13153.1"/>
    </source>
</evidence>
<name>A0A2H0WKE6_UNCKA</name>
<comment type="caution">
    <text evidence="2">The sequence shown here is derived from an EMBL/GenBank/DDBJ whole genome shotgun (WGS) entry which is preliminary data.</text>
</comment>